<dbReference type="AlphaFoldDB" id="A0A9N9K9X9"/>
<comment type="caution">
    <text evidence="1">The sequence shown here is derived from an EMBL/GenBank/DDBJ whole genome shotgun (WGS) entry which is preliminary data.</text>
</comment>
<accession>A0A9N9K9X9</accession>
<sequence length="73" mass="8318">EEVTYQTPPETNDTPSWIIRFDQENILESRNSSDEELDSNHESDIDLDNFLYTVSVQPPVAPPSSPPIYQPLV</sequence>
<proteinExistence type="predicted"/>
<organism evidence="1 2">
    <name type="scientific">Cetraspora pellucida</name>
    <dbReference type="NCBI Taxonomy" id="1433469"/>
    <lineage>
        <taxon>Eukaryota</taxon>
        <taxon>Fungi</taxon>
        <taxon>Fungi incertae sedis</taxon>
        <taxon>Mucoromycota</taxon>
        <taxon>Glomeromycotina</taxon>
        <taxon>Glomeromycetes</taxon>
        <taxon>Diversisporales</taxon>
        <taxon>Gigasporaceae</taxon>
        <taxon>Cetraspora</taxon>
    </lineage>
</organism>
<feature type="non-terminal residue" evidence="1">
    <location>
        <position position="73"/>
    </location>
</feature>
<dbReference type="Proteomes" id="UP000789759">
    <property type="component" value="Unassembled WGS sequence"/>
</dbReference>
<evidence type="ECO:0000313" key="2">
    <source>
        <dbReference type="Proteomes" id="UP000789759"/>
    </source>
</evidence>
<name>A0A9N9K9X9_9GLOM</name>
<keyword evidence="2" id="KW-1185">Reference proteome</keyword>
<dbReference type="EMBL" id="CAJVQA010044334">
    <property type="protein sequence ID" value="CAG8816486.1"/>
    <property type="molecule type" value="Genomic_DNA"/>
</dbReference>
<protein>
    <submittedName>
        <fullName evidence="1">22974_t:CDS:1</fullName>
    </submittedName>
</protein>
<reference evidence="1" key="1">
    <citation type="submission" date="2021-06" db="EMBL/GenBank/DDBJ databases">
        <authorList>
            <person name="Kallberg Y."/>
            <person name="Tangrot J."/>
            <person name="Rosling A."/>
        </authorList>
    </citation>
    <scope>NUCLEOTIDE SEQUENCE</scope>
    <source>
        <strain evidence="1">FL966</strain>
    </source>
</reference>
<gene>
    <name evidence="1" type="ORF">CPELLU_LOCUS19246</name>
</gene>
<evidence type="ECO:0000313" key="1">
    <source>
        <dbReference type="EMBL" id="CAG8816486.1"/>
    </source>
</evidence>
<feature type="non-terminal residue" evidence="1">
    <location>
        <position position="1"/>
    </location>
</feature>